<keyword evidence="1" id="KW-0472">Membrane</keyword>
<evidence type="ECO:0000256" key="1">
    <source>
        <dbReference type="SAM" id="Phobius"/>
    </source>
</evidence>
<keyword evidence="1" id="KW-0812">Transmembrane</keyword>
<dbReference type="Proteomes" id="UP001501116">
    <property type="component" value="Unassembled WGS sequence"/>
</dbReference>
<evidence type="ECO:0000313" key="3">
    <source>
        <dbReference type="Proteomes" id="UP001501116"/>
    </source>
</evidence>
<sequence>MDKPAPHRVLLVIIAVLLGIIIALIAAILTTHNGATLATAITTGGVAFAGTVSLALLIMKTLHIL</sequence>
<reference evidence="3" key="1">
    <citation type="journal article" date="2019" name="Int. J. Syst. Evol. Microbiol.">
        <title>The Global Catalogue of Microorganisms (GCM) 10K type strain sequencing project: providing services to taxonomists for standard genome sequencing and annotation.</title>
        <authorList>
            <consortium name="The Broad Institute Genomics Platform"/>
            <consortium name="The Broad Institute Genome Sequencing Center for Infectious Disease"/>
            <person name="Wu L."/>
            <person name="Ma J."/>
        </authorList>
    </citation>
    <scope>NUCLEOTIDE SEQUENCE [LARGE SCALE GENOMIC DNA]</scope>
    <source>
        <strain evidence="3">JCM 14545</strain>
    </source>
</reference>
<proteinExistence type="predicted"/>
<dbReference type="EMBL" id="BAAANN010000085">
    <property type="protein sequence ID" value="GAA1994747.1"/>
    <property type="molecule type" value="Genomic_DNA"/>
</dbReference>
<dbReference type="RefSeq" id="WP_344432206.1">
    <property type="nucleotide sequence ID" value="NZ_BAAANN010000085.1"/>
</dbReference>
<gene>
    <name evidence="2" type="ORF">GCM10009754_87580</name>
</gene>
<feature type="transmembrane region" description="Helical" evidence="1">
    <location>
        <begin position="9"/>
        <end position="29"/>
    </location>
</feature>
<accession>A0ABP5ECI4</accession>
<name>A0ABP5ECI4_9PSEU</name>
<evidence type="ECO:0000313" key="2">
    <source>
        <dbReference type="EMBL" id="GAA1994747.1"/>
    </source>
</evidence>
<feature type="transmembrane region" description="Helical" evidence="1">
    <location>
        <begin position="35"/>
        <end position="59"/>
    </location>
</feature>
<protein>
    <submittedName>
        <fullName evidence="2">Uncharacterized protein</fullName>
    </submittedName>
</protein>
<comment type="caution">
    <text evidence="2">The sequence shown here is derived from an EMBL/GenBank/DDBJ whole genome shotgun (WGS) entry which is preliminary data.</text>
</comment>
<organism evidence="2 3">
    <name type="scientific">Amycolatopsis minnesotensis</name>
    <dbReference type="NCBI Taxonomy" id="337894"/>
    <lineage>
        <taxon>Bacteria</taxon>
        <taxon>Bacillati</taxon>
        <taxon>Actinomycetota</taxon>
        <taxon>Actinomycetes</taxon>
        <taxon>Pseudonocardiales</taxon>
        <taxon>Pseudonocardiaceae</taxon>
        <taxon>Amycolatopsis</taxon>
    </lineage>
</organism>
<keyword evidence="3" id="KW-1185">Reference proteome</keyword>
<keyword evidence="1" id="KW-1133">Transmembrane helix</keyword>